<dbReference type="RefSeq" id="WP_179772522.1">
    <property type="nucleotide sequence ID" value="NZ_JACCFK010000001.1"/>
</dbReference>
<evidence type="ECO:0000313" key="8">
    <source>
        <dbReference type="Proteomes" id="UP000549616"/>
    </source>
</evidence>
<evidence type="ECO:0000256" key="1">
    <source>
        <dbReference type="ARBA" id="ARBA00006432"/>
    </source>
</evidence>
<dbReference type="FunFam" id="3.30.300.30:FF:000005">
    <property type="entry name" value="Acyl-coenzyme A synthetase ACSM5, mitochondrial"/>
    <property type="match status" value="1"/>
</dbReference>
<organism evidence="7 8">
    <name type="scientific">Amycolatopsis endophytica</name>
    <dbReference type="NCBI Taxonomy" id="860233"/>
    <lineage>
        <taxon>Bacteria</taxon>
        <taxon>Bacillati</taxon>
        <taxon>Actinomycetota</taxon>
        <taxon>Actinomycetes</taxon>
        <taxon>Pseudonocardiales</taxon>
        <taxon>Pseudonocardiaceae</taxon>
        <taxon>Amycolatopsis</taxon>
    </lineage>
</organism>
<keyword evidence="8" id="KW-1185">Reference proteome</keyword>
<keyword evidence="3" id="KW-0547">Nucleotide-binding</keyword>
<reference evidence="7 8" key="1">
    <citation type="submission" date="2020-07" db="EMBL/GenBank/DDBJ databases">
        <title>Sequencing the genomes of 1000 actinobacteria strains.</title>
        <authorList>
            <person name="Klenk H.-P."/>
        </authorList>
    </citation>
    <scope>NUCLEOTIDE SEQUENCE [LARGE SCALE GENOMIC DNA]</scope>
    <source>
        <strain evidence="7 8">DSM 104006</strain>
    </source>
</reference>
<dbReference type="InterPro" id="IPR000873">
    <property type="entry name" value="AMP-dep_synth/lig_dom"/>
</dbReference>
<dbReference type="Gene3D" id="3.40.50.12780">
    <property type="entry name" value="N-terminal domain of ligase-like"/>
    <property type="match status" value="1"/>
</dbReference>
<evidence type="ECO:0000256" key="2">
    <source>
        <dbReference type="ARBA" id="ARBA00022598"/>
    </source>
</evidence>
<dbReference type="Pfam" id="PF00501">
    <property type="entry name" value="AMP-binding"/>
    <property type="match status" value="1"/>
</dbReference>
<dbReference type="PANTHER" id="PTHR43605">
    <property type="entry name" value="ACYL-COENZYME A SYNTHETASE"/>
    <property type="match status" value="1"/>
</dbReference>
<dbReference type="GO" id="GO:0015645">
    <property type="term" value="F:fatty acid ligase activity"/>
    <property type="evidence" value="ECO:0007669"/>
    <property type="project" value="TreeGrafter"/>
</dbReference>
<keyword evidence="4" id="KW-0067">ATP-binding</keyword>
<dbReference type="InterPro" id="IPR042099">
    <property type="entry name" value="ANL_N_sf"/>
</dbReference>
<sequence length="524" mass="56447">MTSIADLLSRYDRPGACVARLLCDDHPADAVALTVVEPDLTSRDVTFGELRDASARFATSLAGLGVGRGDRVATLMAKSADLVVAVLGIWRLGAVQVPLFTAFAPPAIETRTGGVRVVVADASQRAKLDEVPGERRVIVTGEASGDDLAFADLLRAEPQPEPETVGGDGTIIELYTSGTTGTPKGVPIPARALATFRMYQETGLDQRPGDVFWNAADPGWAYGLYYALIGPLALGQRSLLLHAGFSPELTYAVLERFGVTNFTAGPTVYRALRNADVPVPDGLALRHCSSAGEPLNPDVIEWARKSFGVPILDHYGQTELGMVIGNGWHPDVRGELRPGSMGRVLPGWAAQVLRPDSDEVAPDGEQGRVAVDLHESPLMWFTGYRDAPDRTAERFSADGRWYLTGDVATKSPDGYFTFASRDDDVILMAGYRIGPFEVESVLLQHESVAEAAVVGLPDELRGEVLAAFVVLRAGAEPGEELVAELQQLVKTRFAAHAYPRQVHFVPELPKTPSGKVQRFLLRKS</sequence>
<dbReference type="AlphaFoldDB" id="A0A853B018"/>
<dbReference type="Proteomes" id="UP000549616">
    <property type="component" value="Unassembled WGS sequence"/>
</dbReference>
<dbReference type="InterPro" id="IPR051087">
    <property type="entry name" value="Mitochondrial_ACSM"/>
</dbReference>
<dbReference type="PANTHER" id="PTHR43605:SF10">
    <property type="entry name" value="ACYL-COA SYNTHETASE MEDIUM CHAIN FAMILY MEMBER 3"/>
    <property type="match status" value="1"/>
</dbReference>
<proteinExistence type="inferred from homology"/>
<dbReference type="GO" id="GO:0005524">
    <property type="term" value="F:ATP binding"/>
    <property type="evidence" value="ECO:0007669"/>
    <property type="project" value="UniProtKB-KW"/>
</dbReference>
<comment type="caution">
    <text evidence="7">The sequence shown here is derived from an EMBL/GenBank/DDBJ whole genome shotgun (WGS) entry which is preliminary data.</text>
</comment>
<dbReference type="SUPFAM" id="SSF56801">
    <property type="entry name" value="Acetyl-CoA synthetase-like"/>
    <property type="match status" value="1"/>
</dbReference>
<feature type="domain" description="AMP-binding enzyme C-terminal" evidence="6">
    <location>
        <begin position="437"/>
        <end position="515"/>
    </location>
</feature>
<gene>
    <name evidence="7" type="ORF">HNR02_001575</name>
</gene>
<dbReference type="GO" id="GO:0006633">
    <property type="term" value="P:fatty acid biosynthetic process"/>
    <property type="evidence" value="ECO:0007669"/>
    <property type="project" value="TreeGrafter"/>
</dbReference>
<evidence type="ECO:0000259" key="5">
    <source>
        <dbReference type="Pfam" id="PF00501"/>
    </source>
</evidence>
<evidence type="ECO:0000256" key="4">
    <source>
        <dbReference type="ARBA" id="ARBA00022840"/>
    </source>
</evidence>
<evidence type="ECO:0000313" key="7">
    <source>
        <dbReference type="EMBL" id="NYI88252.1"/>
    </source>
</evidence>
<dbReference type="Pfam" id="PF13193">
    <property type="entry name" value="AMP-binding_C"/>
    <property type="match status" value="1"/>
</dbReference>
<dbReference type="GO" id="GO:0006637">
    <property type="term" value="P:acyl-CoA metabolic process"/>
    <property type="evidence" value="ECO:0007669"/>
    <property type="project" value="TreeGrafter"/>
</dbReference>
<dbReference type="GO" id="GO:0003987">
    <property type="term" value="F:acetate-CoA ligase activity"/>
    <property type="evidence" value="ECO:0007669"/>
    <property type="project" value="UniProtKB-EC"/>
</dbReference>
<dbReference type="Gene3D" id="3.30.300.30">
    <property type="match status" value="1"/>
</dbReference>
<dbReference type="InterPro" id="IPR045851">
    <property type="entry name" value="AMP-bd_C_sf"/>
</dbReference>
<dbReference type="EMBL" id="JACCFK010000001">
    <property type="protein sequence ID" value="NYI88252.1"/>
    <property type="molecule type" value="Genomic_DNA"/>
</dbReference>
<comment type="similarity">
    <text evidence="1">Belongs to the ATP-dependent AMP-binding enzyme family.</text>
</comment>
<evidence type="ECO:0000259" key="6">
    <source>
        <dbReference type="Pfam" id="PF13193"/>
    </source>
</evidence>
<dbReference type="EC" id="6.2.1.1" evidence="7"/>
<feature type="domain" description="AMP-dependent synthetase/ligase" evidence="5">
    <location>
        <begin position="26"/>
        <end position="371"/>
    </location>
</feature>
<dbReference type="InterPro" id="IPR025110">
    <property type="entry name" value="AMP-bd_C"/>
</dbReference>
<evidence type="ECO:0000256" key="3">
    <source>
        <dbReference type="ARBA" id="ARBA00022741"/>
    </source>
</evidence>
<dbReference type="GO" id="GO:0004321">
    <property type="term" value="F:fatty-acyl-CoA synthase activity"/>
    <property type="evidence" value="ECO:0007669"/>
    <property type="project" value="TreeGrafter"/>
</dbReference>
<keyword evidence="2 7" id="KW-0436">Ligase</keyword>
<protein>
    <submittedName>
        <fullName evidence="7">Acetyl-CoA synthetase</fullName>
        <ecNumber evidence="7">6.2.1.1</ecNumber>
    </submittedName>
</protein>
<name>A0A853B018_9PSEU</name>
<accession>A0A853B018</accession>